<feature type="compositionally biased region" description="Gly residues" evidence="1">
    <location>
        <begin position="417"/>
        <end position="430"/>
    </location>
</feature>
<evidence type="ECO:0000313" key="2">
    <source>
        <dbReference type="EMBL" id="SNR28890.1"/>
    </source>
</evidence>
<feature type="compositionally biased region" description="Gly residues" evidence="1">
    <location>
        <begin position="328"/>
        <end position="344"/>
    </location>
</feature>
<sequence>MGEQQPGPREYEADVQEQAHDEALEESPSFGGPVIAEYHAQREAARYRDEQQRSLAQGQDTRGDAPYAGSDYLGYSHEQLYRFAHQNMSPEDIHEKGRVANEFGNWLSDVAQALSDAANAEQSLWQGAAADAAHGFFRSAATWSDSTAQGIHLGSNRLAEEADAASTGKNAMPEPTGFDQNAELAAVREQASAGSAVGAATRYLELQRKQDEAQEKHAEAARVMHELDSGYQAAAAQQPAFTAPPDLAGGTDGATHSSFAGGSAGGGVPAAAGGNVPAPGAGVASGAGGAGAAPAPGAQSAASHLAGSGAGQGAGAGSGAPAGTRQGAVGGMPVGGAGTSGAGGDRTRSGPRAGTPRGGYAGQRVSGGSGGQTAGGRPGGGAAGRAAGHAGGQGAPARGDGVTRGGAAAAQQAAGGSRAGGMAGGGAGRGSGKDDSTERGAAEILKNEHLFETTHDGDIERDPDTGNPIVPPVIGESTPTESYER</sequence>
<evidence type="ECO:0008006" key="4">
    <source>
        <dbReference type="Google" id="ProtNLM"/>
    </source>
</evidence>
<evidence type="ECO:0000313" key="3">
    <source>
        <dbReference type="Proteomes" id="UP000198348"/>
    </source>
</evidence>
<organism evidence="2 3">
    <name type="scientific">Haloechinothrix alba</name>
    <dbReference type="NCBI Taxonomy" id="664784"/>
    <lineage>
        <taxon>Bacteria</taxon>
        <taxon>Bacillati</taxon>
        <taxon>Actinomycetota</taxon>
        <taxon>Actinomycetes</taxon>
        <taxon>Pseudonocardiales</taxon>
        <taxon>Pseudonocardiaceae</taxon>
        <taxon>Haloechinothrix</taxon>
    </lineage>
</organism>
<feature type="compositionally biased region" description="Basic and acidic residues" evidence="1">
    <location>
        <begin position="431"/>
        <end position="464"/>
    </location>
</feature>
<dbReference type="EMBL" id="FZNW01000001">
    <property type="protein sequence ID" value="SNR28890.1"/>
    <property type="molecule type" value="Genomic_DNA"/>
</dbReference>
<feature type="region of interest" description="Disordered" evidence="1">
    <location>
        <begin position="241"/>
        <end position="261"/>
    </location>
</feature>
<feature type="compositionally biased region" description="Low complexity" evidence="1">
    <location>
        <begin position="292"/>
        <end position="307"/>
    </location>
</feature>
<feature type="compositionally biased region" description="Basic and acidic residues" evidence="1">
    <location>
        <begin position="39"/>
        <end position="52"/>
    </location>
</feature>
<reference evidence="2 3" key="1">
    <citation type="submission" date="2017-06" db="EMBL/GenBank/DDBJ databases">
        <authorList>
            <person name="Kim H.J."/>
            <person name="Triplett B.A."/>
        </authorList>
    </citation>
    <scope>NUCLEOTIDE SEQUENCE [LARGE SCALE GENOMIC DNA]</scope>
    <source>
        <strain evidence="2 3">DSM 45207</strain>
    </source>
</reference>
<accession>A0A238V375</accession>
<feature type="compositionally biased region" description="Basic and acidic residues" evidence="1">
    <location>
        <begin position="9"/>
        <end position="22"/>
    </location>
</feature>
<name>A0A238V375_9PSEU</name>
<feature type="region of interest" description="Disordered" evidence="1">
    <location>
        <begin position="284"/>
        <end position="485"/>
    </location>
</feature>
<dbReference type="InterPro" id="IPR038332">
    <property type="entry name" value="PPE_sf"/>
</dbReference>
<protein>
    <recommendedName>
        <fullName evidence="4">PPE family protein</fullName>
    </recommendedName>
</protein>
<feature type="compositionally biased region" description="Gly residues" evidence="1">
    <location>
        <begin position="308"/>
        <end position="320"/>
    </location>
</feature>
<dbReference type="Gene3D" id="1.20.1260.20">
    <property type="entry name" value="PPE superfamily"/>
    <property type="match status" value="1"/>
</dbReference>
<dbReference type="Proteomes" id="UP000198348">
    <property type="component" value="Unassembled WGS sequence"/>
</dbReference>
<dbReference type="AlphaFoldDB" id="A0A238V375"/>
<dbReference type="OrthoDB" id="3638007at2"/>
<feature type="region of interest" description="Disordered" evidence="1">
    <location>
        <begin position="1"/>
        <end position="69"/>
    </location>
</feature>
<proteinExistence type="predicted"/>
<dbReference type="RefSeq" id="WP_089299595.1">
    <property type="nucleotide sequence ID" value="NZ_FZNW01000001.1"/>
</dbReference>
<evidence type="ECO:0000256" key="1">
    <source>
        <dbReference type="SAM" id="MobiDB-lite"/>
    </source>
</evidence>
<feature type="compositionally biased region" description="Gly residues" evidence="1">
    <location>
        <begin position="356"/>
        <end position="394"/>
    </location>
</feature>
<feature type="compositionally biased region" description="Low complexity" evidence="1">
    <location>
        <begin position="395"/>
        <end position="416"/>
    </location>
</feature>
<gene>
    <name evidence="2" type="ORF">SAMN06265360_101277</name>
</gene>
<keyword evidence="3" id="KW-1185">Reference proteome</keyword>